<comment type="similarity">
    <text evidence="3 12">Belongs to the PIGV family.</text>
</comment>
<evidence type="ECO:0000256" key="10">
    <source>
        <dbReference type="ARBA" id="ARBA00022989"/>
    </source>
</evidence>
<dbReference type="EC" id="2.4.1.-" evidence="12"/>
<feature type="transmembrane region" description="Helical" evidence="12">
    <location>
        <begin position="6"/>
        <end position="26"/>
    </location>
</feature>
<evidence type="ECO:0000256" key="3">
    <source>
        <dbReference type="ARBA" id="ARBA00008698"/>
    </source>
</evidence>
<evidence type="ECO:0000256" key="4">
    <source>
        <dbReference type="ARBA" id="ARBA00013795"/>
    </source>
</evidence>
<keyword evidence="5 12" id="KW-0337">GPI-anchor biosynthesis</keyword>
<protein>
    <recommendedName>
        <fullName evidence="4 12">GPI mannosyltransferase 2</fullName>
        <ecNumber evidence="12">2.4.1.-</ecNumber>
    </recommendedName>
</protein>
<dbReference type="Pfam" id="PF04188">
    <property type="entry name" value="Mannosyl_trans2"/>
    <property type="match status" value="1"/>
</dbReference>
<dbReference type="GO" id="GO:0004376">
    <property type="term" value="F:GPI mannosyltransferase activity"/>
    <property type="evidence" value="ECO:0007669"/>
    <property type="project" value="InterPro"/>
</dbReference>
<evidence type="ECO:0000313" key="14">
    <source>
        <dbReference type="Proteomes" id="UP000094801"/>
    </source>
</evidence>
<dbReference type="PANTHER" id="PTHR12468:SF2">
    <property type="entry name" value="GPI MANNOSYLTRANSFERASE 2"/>
    <property type="match status" value="1"/>
</dbReference>
<accession>A0A1E4SWS1</accession>
<keyword evidence="9 12" id="KW-0256">Endoplasmic reticulum</keyword>
<feature type="transmembrane region" description="Helical" evidence="12">
    <location>
        <begin position="199"/>
        <end position="220"/>
    </location>
</feature>
<reference evidence="14" key="1">
    <citation type="submission" date="2016-04" db="EMBL/GenBank/DDBJ databases">
        <title>Comparative genomics of biotechnologically important yeasts.</title>
        <authorList>
            <consortium name="DOE Joint Genome Institute"/>
            <person name="Riley R."/>
            <person name="Haridas S."/>
            <person name="Wolfe K.H."/>
            <person name="Lopes M.R."/>
            <person name="Hittinger C.T."/>
            <person name="Goker M."/>
            <person name="Salamov A."/>
            <person name="Wisecaver J."/>
            <person name="Long T.M."/>
            <person name="Aerts A.L."/>
            <person name="Barry K."/>
            <person name="Choi C."/>
            <person name="Clum A."/>
            <person name="Coughlan A.Y."/>
            <person name="Deshpande S."/>
            <person name="Douglass A.P."/>
            <person name="Hanson S.J."/>
            <person name="Klenk H.-P."/>
            <person name="Labutti K."/>
            <person name="Lapidus A."/>
            <person name="Lindquist E."/>
            <person name="Lipzen A."/>
            <person name="Meier-Kolthoff J.P."/>
            <person name="Ohm R.A."/>
            <person name="Otillar R.P."/>
            <person name="Pangilinan J."/>
            <person name="Peng Y."/>
            <person name="Rokas A."/>
            <person name="Rosa C.A."/>
            <person name="Scheuner C."/>
            <person name="Sibirny A.A."/>
            <person name="Slot J.C."/>
            <person name="Stielow J.B."/>
            <person name="Sun H."/>
            <person name="Kurtzman C.P."/>
            <person name="Blackwell M."/>
            <person name="Grigoriev I.V."/>
            <person name="Jeffries T.W."/>
        </authorList>
    </citation>
    <scope>NUCLEOTIDE SEQUENCE [LARGE SCALE GENOMIC DNA]</scope>
    <source>
        <strain evidence="14">NRRL YB-2248</strain>
    </source>
</reference>
<proteinExistence type="inferred from homology"/>
<evidence type="ECO:0000313" key="13">
    <source>
        <dbReference type="EMBL" id="ODV83950.1"/>
    </source>
</evidence>
<dbReference type="OrthoDB" id="10252502at2759"/>
<keyword evidence="7 12" id="KW-0808">Transferase</keyword>
<dbReference type="InterPro" id="IPR007315">
    <property type="entry name" value="PIG-V/Gpi18"/>
</dbReference>
<dbReference type="UniPathway" id="UPA00196"/>
<evidence type="ECO:0000256" key="2">
    <source>
        <dbReference type="ARBA" id="ARBA00004687"/>
    </source>
</evidence>
<dbReference type="EMBL" id="KV453860">
    <property type="protein sequence ID" value="ODV83950.1"/>
    <property type="molecule type" value="Genomic_DNA"/>
</dbReference>
<dbReference type="GO" id="GO:0006506">
    <property type="term" value="P:GPI anchor biosynthetic process"/>
    <property type="evidence" value="ECO:0007669"/>
    <property type="project" value="UniProtKB-UniPathway"/>
</dbReference>
<evidence type="ECO:0000256" key="11">
    <source>
        <dbReference type="ARBA" id="ARBA00023136"/>
    </source>
</evidence>
<evidence type="ECO:0000256" key="7">
    <source>
        <dbReference type="ARBA" id="ARBA00022679"/>
    </source>
</evidence>
<evidence type="ECO:0000256" key="9">
    <source>
        <dbReference type="ARBA" id="ARBA00022824"/>
    </source>
</evidence>
<keyword evidence="6 12" id="KW-0328">Glycosyltransferase</keyword>
<feature type="transmembrane region" description="Helical" evidence="12">
    <location>
        <begin position="104"/>
        <end position="129"/>
    </location>
</feature>
<feature type="transmembrane region" description="Helical" evidence="12">
    <location>
        <begin position="376"/>
        <end position="395"/>
    </location>
</feature>
<dbReference type="PANTHER" id="PTHR12468">
    <property type="entry name" value="GPI MANNOSYLTRANSFERASE 2"/>
    <property type="match status" value="1"/>
</dbReference>
<evidence type="ECO:0000256" key="5">
    <source>
        <dbReference type="ARBA" id="ARBA00022502"/>
    </source>
</evidence>
<feature type="transmembrane region" description="Helical" evidence="12">
    <location>
        <begin position="334"/>
        <end position="364"/>
    </location>
</feature>
<comment type="function">
    <text evidence="12">Mannosyltransferase involved in glycosylphosphatidylinositol-anchor biosynthesis.</text>
</comment>
<comment type="caution">
    <text evidence="12">Lacks conserved residue(s) required for the propagation of feature annotation.</text>
</comment>
<feature type="transmembrane region" description="Helical" evidence="12">
    <location>
        <begin position="241"/>
        <end position="262"/>
    </location>
</feature>
<evidence type="ECO:0000256" key="6">
    <source>
        <dbReference type="ARBA" id="ARBA00022676"/>
    </source>
</evidence>
<sequence>MKLETLLRLSGTFLSIKLLQLAIIYFSPLQFDTSSRILLDRYLSHKTIFNETTQYLLDTVLSKFVVWDSVYFMKLSTEGISFEHEWVFGPMWWRLIRSFRLENFYLNLIVSLAISNLCHFLSCILIYYMTLEAFKKDKTVKLNRLAYVCSVLVVLQPSGIFSTANYSESITQLTCYMGIYLRQLSMDYEFSAVKITNPVLYVLSGSLFSIAFGFRSNALLYGILYLDDLWEFNFKQVEQSLLSIVAGLQLFLASIYSIYIPYKEFCPQRGEWCFSYTKSIVSYCQSYYWNNGFLRYFTVGNIPLFLLAAPSLAILLCSVIQFRSHSQISGIAKVTVVYLFVQFTMMHVQIVNRVMTFLPIHIWFVGYLESKHSEAIIKWWFVWIMLQTGLYACYLPPA</sequence>
<gene>
    <name evidence="13" type="ORF">CANARDRAFT_202132</name>
</gene>
<keyword evidence="10 12" id="KW-1133">Transmembrane helix</keyword>
<evidence type="ECO:0000256" key="8">
    <source>
        <dbReference type="ARBA" id="ARBA00022692"/>
    </source>
</evidence>
<name>A0A1E4SWS1_9ASCO</name>
<dbReference type="GO" id="GO:0031501">
    <property type="term" value="C:mannosyltransferase complex"/>
    <property type="evidence" value="ECO:0007669"/>
    <property type="project" value="TreeGrafter"/>
</dbReference>
<dbReference type="Proteomes" id="UP000094801">
    <property type="component" value="Unassembled WGS sequence"/>
</dbReference>
<feature type="transmembrane region" description="Helical" evidence="12">
    <location>
        <begin position="302"/>
        <end position="322"/>
    </location>
</feature>
<keyword evidence="11 12" id="KW-0472">Membrane</keyword>
<dbReference type="GO" id="GO:0005789">
    <property type="term" value="C:endoplasmic reticulum membrane"/>
    <property type="evidence" value="ECO:0007669"/>
    <property type="project" value="UniProtKB-SubCell"/>
</dbReference>
<dbReference type="STRING" id="983967.A0A1E4SWS1"/>
<evidence type="ECO:0000256" key="1">
    <source>
        <dbReference type="ARBA" id="ARBA00004477"/>
    </source>
</evidence>
<evidence type="ECO:0000256" key="12">
    <source>
        <dbReference type="RuleBase" id="RU363112"/>
    </source>
</evidence>
<keyword evidence="14" id="KW-1185">Reference proteome</keyword>
<keyword evidence="8 12" id="KW-0812">Transmembrane</keyword>
<comment type="subcellular location">
    <subcellularLocation>
        <location evidence="1 12">Endoplasmic reticulum membrane</location>
        <topology evidence="1 12">Multi-pass membrane protein</topology>
    </subcellularLocation>
</comment>
<comment type="pathway">
    <text evidence="2 12">Glycolipid biosynthesis; glycosylphosphatidylinositol-anchor biosynthesis.</text>
</comment>
<organism evidence="13 14">
    <name type="scientific">[Candida] arabinofermentans NRRL YB-2248</name>
    <dbReference type="NCBI Taxonomy" id="983967"/>
    <lineage>
        <taxon>Eukaryota</taxon>
        <taxon>Fungi</taxon>
        <taxon>Dikarya</taxon>
        <taxon>Ascomycota</taxon>
        <taxon>Saccharomycotina</taxon>
        <taxon>Pichiomycetes</taxon>
        <taxon>Pichiales</taxon>
        <taxon>Pichiaceae</taxon>
        <taxon>Ogataea</taxon>
        <taxon>Ogataea/Candida clade</taxon>
    </lineage>
</organism>
<dbReference type="AlphaFoldDB" id="A0A1E4SWS1"/>
<dbReference type="GO" id="GO:0000009">
    <property type="term" value="F:alpha-1,6-mannosyltransferase activity"/>
    <property type="evidence" value="ECO:0007669"/>
    <property type="project" value="InterPro"/>
</dbReference>